<dbReference type="AlphaFoldDB" id="L7LUA7"/>
<dbReference type="EMBL" id="GACK01009398">
    <property type="protein sequence ID" value="JAA55636.1"/>
    <property type="molecule type" value="mRNA"/>
</dbReference>
<name>L7LUA7_RHIPC</name>
<reference evidence="1" key="2">
    <citation type="journal article" date="2015" name="J. Proteomics">
        <title>Sexual differences in the sialomes of the zebra tick, Rhipicephalus pulchellus.</title>
        <authorList>
            <person name="Tan A.W."/>
            <person name="Francischetti I.M."/>
            <person name="Slovak M."/>
            <person name="Kini R.M."/>
            <person name="Ribeiro J.M."/>
        </authorList>
    </citation>
    <scope>NUCLEOTIDE SEQUENCE</scope>
    <source>
        <tissue evidence="1">Salivary gland</tissue>
    </source>
</reference>
<proteinExistence type="evidence at transcript level"/>
<accession>L7LUA7</accession>
<protein>
    <submittedName>
        <fullName evidence="1">Uncharacterized protein</fullName>
    </submittedName>
</protein>
<sequence length="162" mass="18033">MPFHRSAVPPRGTNHPWLVVCSMSLTRLFAVTCRAVCSLMYARVRAFFVHASFRIVLGCGEQPVGSTLRRHAFCKHVFVAQAASRGVAVRRHAFCKQCASGLARRGSGELANGSMTRLYCRHFAQFKHAQLSRYLQMTVIRLSVMSQNGTFIATGHLAFALF</sequence>
<organism evidence="1">
    <name type="scientific">Rhipicephalus pulchellus</name>
    <name type="common">Yellow backed tick</name>
    <name type="synonym">Dermacentor pulchellus</name>
    <dbReference type="NCBI Taxonomy" id="72859"/>
    <lineage>
        <taxon>Eukaryota</taxon>
        <taxon>Metazoa</taxon>
        <taxon>Ecdysozoa</taxon>
        <taxon>Arthropoda</taxon>
        <taxon>Chelicerata</taxon>
        <taxon>Arachnida</taxon>
        <taxon>Acari</taxon>
        <taxon>Parasitiformes</taxon>
        <taxon>Ixodida</taxon>
        <taxon>Ixodoidea</taxon>
        <taxon>Ixodidae</taxon>
        <taxon>Rhipicephalinae</taxon>
        <taxon>Rhipicephalus</taxon>
        <taxon>Rhipicephalus</taxon>
    </lineage>
</organism>
<evidence type="ECO:0000313" key="1">
    <source>
        <dbReference type="EMBL" id="JAA55636.1"/>
    </source>
</evidence>
<reference evidence="1" key="1">
    <citation type="submission" date="2012-11" db="EMBL/GenBank/DDBJ databases">
        <authorList>
            <person name="Lucero-Rivera Y.E."/>
            <person name="Tovar-Ramirez D."/>
        </authorList>
    </citation>
    <scope>NUCLEOTIDE SEQUENCE</scope>
    <source>
        <tissue evidence="1">Salivary gland</tissue>
    </source>
</reference>